<evidence type="ECO:0000313" key="13">
    <source>
        <dbReference type="EMBL" id="CAG9770823.1"/>
    </source>
</evidence>
<feature type="transmembrane region" description="Helical" evidence="10">
    <location>
        <begin position="504"/>
        <end position="527"/>
    </location>
</feature>
<evidence type="ECO:0000256" key="9">
    <source>
        <dbReference type="ARBA" id="ARBA00052530"/>
    </source>
</evidence>
<dbReference type="EC" id="1.2.1.84" evidence="10"/>
<comment type="function">
    <text evidence="10">Catalyzes the reduction of fatty acyl-CoA to fatty alcohols.</text>
</comment>
<dbReference type="OrthoDB" id="429813at2759"/>
<name>A0A9N9MUM1_9CUCU</name>
<dbReference type="InterPro" id="IPR036291">
    <property type="entry name" value="NAD(P)-bd_dom_sf"/>
</dbReference>
<evidence type="ECO:0000256" key="1">
    <source>
        <dbReference type="ARBA" id="ARBA00004141"/>
    </source>
</evidence>
<dbReference type="Pfam" id="PF03015">
    <property type="entry name" value="Sterile"/>
    <property type="match status" value="1"/>
</dbReference>
<dbReference type="GO" id="GO:0080019">
    <property type="term" value="F:alcohol-forming very long-chain fatty acyl-CoA reductase activity"/>
    <property type="evidence" value="ECO:0007669"/>
    <property type="project" value="InterPro"/>
</dbReference>
<evidence type="ECO:0000256" key="10">
    <source>
        <dbReference type="RuleBase" id="RU363097"/>
    </source>
</evidence>
<keyword evidence="4 10" id="KW-0812">Transmembrane</keyword>
<dbReference type="GO" id="GO:0016020">
    <property type="term" value="C:membrane"/>
    <property type="evidence" value="ECO:0007669"/>
    <property type="project" value="UniProtKB-SubCell"/>
</dbReference>
<dbReference type="PANTHER" id="PTHR11011:SF60">
    <property type="entry name" value="FATTY ACYL-COA REDUCTASE-RELATED"/>
    <property type="match status" value="1"/>
</dbReference>
<gene>
    <name evidence="13" type="ORF">CEUTPL_LOCUS11267</name>
</gene>
<dbReference type="CDD" id="cd05236">
    <property type="entry name" value="FAR-N_SDR_e"/>
    <property type="match status" value="1"/>
</dbReference>
<feature type="domain" description="Thioester reductase (TE)" evidence="12">
    <location>
        <begin position="36"/>
        <end position="305"/>
    </location>
</feature>
<dbReference type="Pfam" id="PF07993">
    <property type="entry name" value="NAD_binding_4"/>
    <property type="match status" value="1"/>
</dbReference>
<reference evidence="13" key="1">
    <citation type="submission" date="2022-01" db="EMBL/GenBank/DDBJ databases">
        <authorList>
            <person name="King R."/>
        </authorList>
    </citation>
    <scope>NUCLEOTIDE SEQUENCE</scope>
</reference>
<proteinExistence type="inferred from homology"/>
<evidence type="ECO:0000259" key="12">
    <source>
        <dbReference type="Pfam" id="PF07993"/>
    </source>
</evidence>
<dbReference type="EMBL" id="OU892282">
    <property type="protein sequence ID" value="CAG9770823.1"/>
    <property type="molecule type" value="Genomic_DNA"/>
</dbReference>
<keyword evidence="8 10" id="KW-0472">Membrane</keyword>
<dbReference type="AlphaFoldDB" id="A0A9N9MUM1"/>
<dbReference type="FunFam" id="3.40.50.720:FF:000143">
    <property type="entry name" value="Fatty acyl-CoA reductase"/>
    <property type="match status" value="1"/>
</dbReference>
<comment type="subcellular location">
    <subcellularLocation>
        <location evidence="1">Membrane</location>
        <topology evidence="1">Multi-pass membrane protein</topology>
    </subcellularLocation>
</comment>
<keyword evidence="6 10" id="KW-1133">Transmembrane helix</keyword>
<evidence type="ECO:0000256" key="2">
    <source>
        <dbReference type="ARBA" id="ARBA00005928"/>
    </source>
</evidence>
<keyword evidence="7 10" id="KW-0443">Lipid metabolism</keyword>
<evidence type="ECO:0000256" key="4">
    <source>
        <dbReference type="ARBA" id="ARBA00022692"/>
    </source>
</evidence>
<dbReference type="Gene3D" id="3.40.50.720">
    <property type="entry name" value="NAD(P)-binding Rossmann-like Domain"/>
    <property type="match status" value="1"/>
</dbReference>
<evidence type="ECO:0000256" key="7">
    <source>
        <dbReference type="ARBA" id="ARBA00023098"/>
    </source>
</evidence>
<keyword evidence="10" id="KW-0560">Oxidoreductase</keyword>
<dbReference type="Proteomes" id="UP001152799">
    <property type="component" value="Chromosome 6"/>
</dbReference>
<dbReference type="InterPro" id="IPR013120">
    <property type="entry name" value="FAR_NAD-bd"/>
</dbReference>
<keyword evidence="5 10" id="KW-0521">NADP</keyword>
<dbReference type="GO" id="GO:0005777">
    <property type="term" value="C:peroxisome"/>
    <property type="evidence" value="ECO:0007669"/>
    <property type="project" value="TreeGrafter"/>
</dbReference>
<dbReference type="CDD" id="cd09071">
    <property type="entry name" value="FAR_C"/>
    <property type="match status" value="1"/>
</dbReference>
<organism evidence="13 14">
    <name type="scientific">Ceutorhynchus assimilis</name>
    <name type="common">cabbage seed weevil</name>
    <dbReference type="NCBI Taxonomy" id="467358"/>
    <lineage>
        <taxon>Eukaryota</taxon>
        <taxon>Metazoa</taxon>
        <taxon>Ecdysozoa</taxon>
        <taxon>Arthropoda</taxon>
        <taxon>Hexapoda</taxon>
        <taxon>Insecta</taxon>
        <taxon>Pterygota</taxon>
        <taxon>Neoptera</taxon>
        <taxon>Endopterygota</taxon>
        <taxon>Coleoptera</taxon>
        <taxon>Polyphaga</taxon>
        <taxon>Cucujiformia</taxon>
        <taxon>Curculionidae</taxon>
        <taxon>Ceutorhynchinae</taxon>
        <taxon>Ceutorhynchus</taxon>
    </lineage>
</organism>
<dbReference type="PANTHER" id="PTHR11011">
    <property type="entry name" value="MALE STERILITY PROTEIN 2-RELATED"/>
    <property type="match status" value="1"/>
</dbReference>
<evidence type="ECO:0000256" key="6">
    <source>
        <dbReference type="ARBA" id="ARBA00022989"/>
    </source>
</evidence>
<evidence type="ECO:0000256" key="3">
    <source>
        <dbReference type="ARBA" id="ARBA00022516"/>
    </source>
</evidence>
<comment type="catalytic activity">
    <reaction evidence="9 10">
        <text>a long-chain fatty acyl-CoA + 2 NADPH + 2 H(+) = a long-chain primary fatty alcohol + 2 NADP(+) + CoA</text>
        <dbReference type="Rhea" id="RHEA:52716"/>
        <dbReference type="ChEBI" id="CHEBI:15378"/>
        <dbReference type="ChEBI" id="CHEBI:57287"/>
        <dbReference type="ChEBI" id="CHEBI:57783"/>
        <dbReference type="ChEBI" id="CHEBI:58349"/>
        <dbReference type="ChEBI" id="CHEBI:77396"/>
        <dbReference type="ChEBI" id="CHEBI:83139"/>
        <dbReference type="EC" id="1.2.1.84"/>
    </reaction>
</comment>
<dbReference type="SUPFAM" id="SSF51735">
    <property type="entry name" value="NAD(P)-binding Rossmann-fold domains"/>
    <property type="match status" value="1"/>
</dbReference>
<dbReference type="GO" id="GO:0035336">
    <property type="term" value="P:long-chain fatty-acyl-CoA metabolic process"/>
    <property type="evidence" value="ECO:0007669"/>
    <property type="project" value="TreeGrafter"/>
</dbReference>
<feature type="domain" description="Fatty acyl-CoA reductase C-terminal" evidence="11">
    <location>
        <begin position="395"/>
        <end position="487"/>
    </location>
</feature>
<evidence type="ECO:0000256" key="8">
    <source>
        <dbReference type="ARBA" id="ARBA00023136"/>
    </source>
</evidence>
<feature type="transmembrane region" description="Helical" evidence="10">
    <location>
        <begin position="389"/>
        <end position="410"/>
    </location>
</feature>
<dbReference type="GO" id="GO:0102965">
    <property type="term" value="F:alcohol-forming long-chain fatty acyl-CoA reductase activity"/>
    <property type="evidence" value="ECO:0007669"/>
    <property type="project" value="UniProtKB-EC"/>
</dbReference>
<dbReference type="InterPro" id="IPR026055">
    <property type="entry name" value="FAR"/>
</dbReference>
<keyword evidence="14" id="KW-1185">Reference proteome</keyword>
<evidence type="ECO:0000259" key="11">
    <source>
        <dbReference type="Pfam" id="PF03015"/>
    </source>
</evidence>
<evidence type="ECO:0000313" key="14">
    <source>
        <dbReference type="Proteomes" id="UP001152799"/>
    </source>
</evidence>
<accession>A0A9N9MUM1</accession>
<dbReference type="InterPro" id="IPR033640">
    <property type="entry name" value="FAR_C"/>
</dbReference>
<protein>
    <recommendedName>
        <fullName evidence="10">Fatty acyl-CoA reductase</fullName>
        <ecNumber evidence="10">1.2.1.84</ecNumber>
    </recommendedName>
</protein>
<sequence>MEIYEQQGQDITASDMIQPEEDSEIKKFYKGSCIFITGATGFLGKLAVEKLLRTCPDLKKIVILIRAKKGKDPKQRFEDIFNEPTFDFLKRNDPNFREKVSTVIGDVSLPDLGLNEVDKDLLIQEVDCVMHFAATVRFDEKLRLATYINVRGVRDIISLAKNMKKLRAFLHVSTAFSNCNHKEIDERFYEPPITGDKLMNLVECLDDDQLDQITKTILKDFPNTYAFTKCVAEDVVKNEGKNLPIALVRPSIVIATVKEPVAGWIDNVYGATGVLLGAAVGLLRTLYGNKKNNAEMVPADYVINSCLAAMWDVATIRTLNDNKEIQDEESREEKFDKEIPVYNYVSTPQNPMTWDDFEQLSSKHCKQIPSEKVIWHCMFKMRSNYYEHMIALFFLHTVPAHIVDFVLLCLRKKPMLVKGYQKINKFADVLAFFTWNQWKFNNNNIQSLWKRMKKHDQELFEFDITRLNWDLYFYTYCRGARVYLLKDPLETIPQGTIKYYKLMFLHYTILTVLGLFLLKFVAGLFSLSFSAVF</sequence>
<keyword evidence="3 10" id="KW-0444">Lipid biosynthesis</keyword>
<comment type="similarity">
    <text evidence="2 10">Belongs to the fatty acyl-CoA reductase family.</text>
</comment>
<evidence type="ECO:0000256" key="5">
    <source>
        <dbReference type="ARBA" id="ARBA00022857"/>
    </source>
</evidence>